<dbReference type="Proteomes" id="UP001064048">
    <property type="component" value="Chromosome 7"/>
</dbReference>
<reference evidence="1 2" key="1">
    <citation type="journal article" date="2022" name="Genome Biol. Evol.">
        <title>The Spruce Budworm Genome: Reconstructing the Evolutionary History of Antifreeze Proteins.</title>
        <authorList>
            <person name="Beliveau C."/>
            <person name="Gagne P."/>
            <person name="Picq S."/>
            <person name="Vernygora O."/>
            <person name="Keeling C.I."/>
            <person name="Pinkney K."/>
            <person name="Doucet D."/>
            <person name="Wen F."/>
            <person name="Johnston J.S."/>
            <person name="Maaroufi H."/>
            <person name="Boyle B."/>
            <person name="Laroche J."/>
            <person name="Dewar K."/>
            <person name="Juretic N."/>
            <person name="Blackburn G."/>
            <person name="Nisole A."/>
            <person name="Brunet B."/>
            <person name="Brandao M."/>
            <person name="Lumley L."/>
            <person name="Duan J."/>
            <person name="Quan G."/>
            <person name="Lucarotti C.J."/>
            <person name="Roe A.D."/>
            <person name="Sperling F.A.H."/>
            <person name="Levesque R.C."/>
            <person name="Cusson M."/>
        </authorList>
    </citation>
    <scope>NUCLEOTIDE SEQUENCE [LARGE SCALE GENOMIC DNA]</scope>
    <source>
        <strain evidence="1">Glfc:IPQL:Cfum</strain>
    </source>
</reference>
<protein>
    <submittedName>
        <fullName evidence="1">Uncharacterized protein</fullName>
    </submittedName>
</protein>
<comment type="caution">
    <text evidence="1">The sequence shown here is derived from an EMBL/GenBank/DDBJ whole genome shotgun (WGS) entry which is preliminary data.</text>
</comment>
<organism evidence="1 2">
    <name type="scientific">Choristoneura fumiferana</name>
    <name type="common">Spruce budworm moth</name>
    <name type="synonym">Archips fumiferana</name>
    <dbReference type="NCBI Taxonomy" id="7141"/>
    <lineage>
        <taxon>Eukaryota</taxon>
        <taxon>Metazoa</taxon>
        <taxon>Ecdysozoa</taxon>
        <taxon>Arthropoda</taxon>
        <taxon>Hexapoda</taxon>
        <taxon>Insecta</taxon>
        <taxon>Pterygota</taxon>
        <taxon>Neoptera</taxon>
        <taxon>Endopterygota</taxon>
        <taxon>Lepidoptera</taxon>
        <taxon>Glossata</taxon>
        <taxon>Ditrysia</taxon>
        <taxon>Tortricoidea</taxon>
        <taxon>Tortricidae</taxon>
        <taxon>Tortricinae</taxon>
        <taxon>Choristoneura</taxon>
    </lineage>
</organism>
<proteinExistence type="predicted"/>
<dbReference type="EMBL" id="CM046107">
    <property type="protein sequence ID" value="KAI8432479.1"/>
    <property type="molecule type" value="Genomic_DNA"/>
</dbReference>
<evidence type="ECO:0000313" key="2">
    <source>
        <dbReference type="Proteomes" id="UP001064048"/>
    </source>
</evidence>
<sequence length="129" mass="14531">MESSGADDIQPPGDLRADEEGRRRRRGAGLDEQKLPYLTLPWTIVTGIMAALYFVLCLTGMSLMLQDTGSLLGFEAVLIFLKFARTCFSVYCIMVVHSRHKQIMAEEDESRFQHSGRIYSAVKTDENPL</sequence>
<accession>A0ACC0K7W8</accession>
<name>A0ACC0K7W8_CHOFU</name>
<gene>
    <name evidence="1" type="ORF">MSG28_004862</name>
</gene>
<evidence type="ECO:0000313" key="1">
    <source>
        <dbReference type="EMBL" id="KAI8432479.1"/>
    </source>
</evidence>
<keyword evidence="2" id="KW-1185">Reference proteome</keyword>